<evidence type="ECO:0000313" key="3">
    <source>
        <dbReference type="Proteomes" id="UP000294933"/>
    </source>
</evidence>
<dbReference type="Proteomes" id="UP000294933">
    <property type="component" value="Unassembled WGS sequence"/>
</dbReference>
<dbReference type="OrthoDB" id="2803783at2759"/>
<gene>
    <name evidence="2" type="ORF">BD410DRAFT_166356</name>
</gene>
<dbReference type="AlphaFoldDB" id="A0A4Y7PH85"/>
<feature type="region of interest" description="Disordered" evidence="1">
    <location>
        <begin position="1"/>
        <end position="35"/>
    </location>
</feature>
<dbReference type="VEuPathDB" id="FungiDB:BD410DRAFT_166356"/>
<evidence type="ECO:0000313" key="2">
    <source>
        <dbReference type="EMBL" id="TDL14834.1"/>
    </source>
</evidence>
<protein>
    <submittedName>
        <fullName evidence="2">Uncharacterized protein</fullName>
    </submittedName>
</protein>
<organism evidence="2 3">
    <name type="scientific">Rickenella mellea</name>
    <dbReference type="NCBI Taxonomy" id="50990"/>
    <lineage>
        <taxon>Eukaryota</taxon>
        <taxon>Fungi</taxon>
        <taxon>Dikarya</taxon>
        <taxon>Basidiomycota</taxon>
        <taxon>Agaricomycotina</taxon>
        <taxon>Agaricomycetes</taxon>
        <taxon>Hymenochaetales</taxon>
        <taxon>Rickenellaceae</taxon>
        <taxon>Rickenella</taxon>
    </lineage>
</organism>
<sequence>MVDDLVPTEPDATPPGSAATKRTASPTAEEQPRKSARKAAKVAKEGEVWVGAWINDARARMIAASEDPEIHELVERWARLEATLGKPEVRKGYQLDAKQRPAELTAWLKKQTPDTAPPPSIKNVTDFLARFKAYYYSLQPLKRLAGAKLLKTDCNATDWTRLMKGSRFGFFSLVVSLTWLQTKATTKKDKVLVHTMVSDAVWVLGEMALHATSSV</sequence>
<name>A0A4Y7PH85_9AGAM</name>
<reference evidence="2 3" key="1">
    <citation type="submission" date="2018-06" db="EMBL/GenBank/DDBJ databases">
        <title>A transcriptomic atlas of mushroom development highlights an independent origin of complex multicellularity.</title>
        <authorList>
            <consortium name="DOE Joint Genome Institute"/>
            <person name="Krizsan K."/>
            <person name="Almasi E."/>
            <person name="Merenyi Z."/>
            <person name="Sahu N."/>
            <person name="Viragh M."/>
            <person name="Koszo T."/>
            <person name="Mondo S."/>
            <person name="Kiss B."/>
            <person name="Balint B."/>
            <person name="Kues U."/>
            <person name="Barry K."/>
            <person name="Hegedus J.C."/>
            <person name="Henrissat B."/>
            <person name="Johnson J."/>
            <person name="Lipzen A."/>
            <person name="Ohm R."/>
            <person name="Nagy I."/>
            <person name="Pangilinan J."/>
            <person name="Yan J."/>
            <person name="Xiong Y."/>
            <person name="Grigoriev I.V."/>
            <person name="Hibbett D.S."/>
            <person name="Nagy L.G."/>
        </authorList>
    </citation>
    <scope>NUCLEOTIDE SEQUENCE [LARGE SCALE GENOMIC DNA]</scope>
    <source>
        <strain evidence="2 3">SZMC22713</strain>
    </source>
</reference>
<accession>A0A4Y7PH85</accession>
<evidence type="ECO:0000256" key="1">
    <source>
        <dbReference type="SAM" id="MobiDB-lite"/>
    </source>
</evidence>
<proteinExistence type="predicted"/>
<dbReference type="EMBL" id="ML170305">
    <property type="protein sequence ID" value="TDL14834.1"/>
    <property type="molecule type" value="Genomic_DNA"/>
</dbReference>
<keyword evidence="3" id="KW-1185">Reference proteome</keyword>